<evidence type="ECO:0000313" key="1">
    <source>
        <dbReference type="EMBL" id="QEV16217.1"/>
    </source>
</evidence>
<dbReference type="RefSeq" id="WP_055527775.1">
    <property type="nucleotide sequence ID" value="NZ_CP023695.1"/>
</dbReference>
<accession>A0A5J6HG95</accession>
<dbReference type="EMBL" id="CP023695">
    <property type="protein sequence ID" value="QEV16217.1"/>
    <property type="molecule type" value="Genomic_DNA"/>
</dbReference>
<protein>
    <submittedName>
        <fullName evidence="1">Uncharacterized protein</fullName>
    </submittedName>
</protein>
<dbReference type="Proteomes" id="UP000326553">
    <property type="component" value="Chromosome"/>
</dbReference>
<organism evidence="1 2">
    <name type="scientific">Streptomyces alboniger</name>
    <dbReference type="NCBI Taxonomy" id="132473"/>
    <lineage>
        <taxon>Bacteria</taxon>
        <taxon>Bacillati</taxon>
        <taxon>Actinomycetota</taxon>
        <taxon>Actinomycetes</taxon>
        <taxon>Kitasatosporales</taxon>
        <taxon>Streptomycetaceae</taxon>
        <taxon>Streptomyces</taxon>
        <taxon>Streptomyces aurantiacus group</taxon>
    </lineage>
</organism>
<evidence type="ECO:0000313" key="2">
    <source>
        <dbReference type="Proteomes" id="UP000326553"/>
    </source>
</evidence>
<name>A0A5J6HG95_STRAD</name>
<proteinExistence type="predicted"/>
<keyword evidence="2" id="KW-1185">Reference proteome</keyword>
<dbReference type="AlphaFoldDB" id="A0A5J6HG95"/>
<reference evidence="1 2" key="1">
    <citation type="submission" date="2017-09" db="EMBL/GenBank/DDBJ databases">
        <authorList>
            <person name="Lee N."/>
            <person name="Cho B.-K."/>
        </authorList>
    </citation>
    <scope>NUCLEOTIDE SEQUENCE [LARGE SCALE GENOMIC DNA]</scope>
    <source>
        <strain evidence="1 2">ATCC 12461</strain>
    </source>
</reference>
<gene>
    <name evidence="1" type="ORF">CP975_00675</name>
</gene>
<dbReference type="KEGG" id="salw:CP975_00675"/>
<sequence>MDLDLTDRVARGDDWDAIEEMATSKYCAAMDAEQARVSAAVREAHSRGRYPSMGIDWSSIPVFYIVGGYALAKVVGPMAEALGTKLGERLGQSLAESTSRVRMEFTRSPGHYQLFVKGPNGRVRMLVDPDLPDDAKIALLEFDFGDAAHAGKTFTWDEASNEWVENQASWFPWVSKHL</sequence>